<keyword evidence="8 9" id="KW-0472">Membrane</keyword>
<keyword evidence="4" id="KW-1003">Cell membrane</keyword>
<comment type="similarity">
    <text evidence="2">Belongs to the branched chain amino acid transporter family.</text>
</comment>
<evidence type="ECO:0000256" key="1">
    <source>
        <dbReference type="ARBA" id="ARBA00004651"/>
    </source>
</evidence>
<dbReference type="OrthoDB" id="9783920at2"/>
<keyword evidence="7 9" id="KW-1133">Transmembrane helix</keyword>
<evidence type="ECO:0000256" key="2">
    <source>
        <dbReference type="ARBA" id="ARBA00008540"/>
    </source>
</evidence>
<dbReference type="PANTHER" id="PTHR30588">
    <property type="entry name" value="BRANCHED-CHAIN AMINO ACID TRANSPORT SYSTEM 2 CARRIER PROTEIN"/>
    <property type="match status" value="1"/>
</dbReference>
<evidence type="ECO:0000256" key="3">
    <source>
        <dbReference type="ARBA" id="ARBA00022448"/>
    </source>
</evidence>
<feature type="transmembrane region" description="Helical" evidence="9">
    <location>
        <begin position="150"/>
        <end position="171"/>
    </location>
</feature>
<evidence type="ECO:0000313" key="10">
    <source>
        <dbReference type="EMBL" id="APJ04233.1"/>
    </source>
</evidence>
<evidence type="ECO:0000256" key="7">
    <source>
        <dbReference type="ARBA" id="ARBA00022989"/>
    </source>
</evidence>
<feature type="transmembrane region" description="Helical" evidence="9">
    <location>
        <begin position="227"/>
        <end position="251"/>
    </location>
</feature>
<keyword evidence="3" id="KW-0813">Transport</keyword>
<evidence type="ECO:0000256" key="4">
    <source>
        <dbReference type="ARBA" id="ARBA00022475"/>
    </source>
</evidence>
<reference evidence="10 11" key="1">
    <citation type="submission" date="2016-10" db="EMBL/GenBank/DDBJ databases">
        <title>Silvanigrella aquatica sp. nov., isolated from a freshwater lake located in the Black Forest, Germany, description of Silvanigrellaceae fam. nov., Silvanigrellales ord. nov., reclassification of the order Bdellovibrionales in the class Oligoflexia, reclassification of the families Bacteriovoracaceae and Halobacteriovoraceae in the new order Bacteriovoracales ord. nov., and reclassification of the family Pseudobacteriovoracaceae in the order Oligoflexiales.</title>
        <authorList>
            <person name="Hahn M.W."/>
            <person name="Schmidt J."/>
            <person name="Koll U."/>
            <person name="Rohde M."/>
            <person name="Verbag S."/>
            <person name="Pitt A."/>
            <person name="Nakai R."/>
            <person name="Naganuma T."/>
            <person name="Lang E."/>
        </authorList>
    </citation>
    <scope>NUCLEOTIDE SEQUENCE [LARGE SCALE GENOMIC DNA]</scope>
    <source>
        <strain evidence="10 11">MWH-Nonnen-W8red</strain>
    </source>
</reference>
<dbReference type="Proteomes" id="UP000184731">
    <property type="component" value="Chromosome"/>
</dbReference>
<keyword evidence="6" id="KW-0029">Amino-acid transport</keyword>
<comment type="subcellular location">
    <subcellularLocation>
        <location evidence="1">Cell membrane</location>
        <topology evidence="1">Multi-pass membrane protein</topology>
    </subcellularLocation>
</comment>
<dbReference type="InterPro" id="IPR004685">
    <property type="entry name" value="Brnchd-chn_aa_trnsp_Livcs"/>
</dbReference>
<feature type="transmembrane region" description="Helical" evidence="9">
    <location>
        <begin position="280"/>
        <end position="306"/>
    </location>
</feature>
<feature type="transmembrane region" description="Helical" evidence="9">
    <location>
        <begin position="318"/>
        <end position="342"/>
    </location>
</feature>
<dbReference type="GO" id="GO:0015190">
    <property type="term" value="F:L-leucine transmembrane transporter activity"/>
    <property type="evidence" value="ECO:0007669"/>
    <property type="project" value="TreeGrafter"/>
</dbReference>
<evidence type="ECO:0000256" key="6">
    <source>
        <dbReference type="ARBA" id="ARBA00022970"/>
    </source>
</evidence>
<dbReference type="AlphaFoldDB" id="A0A1L4D201"/>
<dbReference type="GO" id="GO:0005304">
    <property type="term" value="F:L-valine transmembrane transporter activity"/>
    <property type="evidence" value="ECO:0007669"/>
    <property type="project" value="TreeGrafter"/>
</dbReference>
<feature type="transmembrane region" description="Helical" evidence="9">
    <location>
        <begin position="44"/>
        <end position="67"/>
    </location>
</feature>
<feature type="transmembrane region" description="Helical" evidence="9">
    <location>
        <begin position="79"/>
        <end position="102"/>
    </location>
</feature>
<keyword evidence="11" id="KW-1185">Reference proteome</keyword>
<feature type="transmembrane region" description="Helical" evidence="9">
    <location>
        <begin position="196"/>
        <end position="215"/>
    </location>
</feature>
<sequence>MSTNGAPVSNLKVMIAGFAAFAMFFGSGNLVFPLMMGSESQSNWIFSSFGLAITGVLVPFLGLAALTCLKGSQDAFFRWLGKIGAWVVPFLILLLIGPFGVIPRCITVGFGAWQSFVPTTPIWMFALGCVIVIWFATYGNGKIVDIIGKFFTPVKLGALALVIGGSLYYALNSNIEIAQSSLTPTSSFKTGFFEGYHTMDLMAALFFGVSLVHYFKTKDSENIPFKPTLSAMALGMFLLMIVYMALVYLGAAYSSQISHLPGPQILPEIARIALGSASDYLISFTLVVSCLTTAVALTSVSVDFLCNKIPFLSNKRQMTLVACLVTTFVIALSGFTGIMSFMAPILTFLYPFLIALALLNILMYSIKYIKVQKKLKSQEEAA</sequence>
<evidence type="ECO:0000256" key="8">
    <source>
        <dbReference type="ARBA" id="ARBA00023136"/>
    </source>
</evidence>
<dbReference type="GO" id="GO:0005886">
    <property type="term" value="C:plasma membrane"/>
    <property type="evidence" value="ECO:0007669"/>
    <property type="project" value="UniProtKB-SubCell"/>
</dbReference>
<evidence type="ECO:0000256" key="5">
    <source>
        <dbReference type="ARBA" id="ARBA00022692"/>
    </source>
</evidence>
<dbReference type="GO" id="GO:0015818">
    <property type="term" value="P:isoleucine transport"/>
    <property type="evidence" value="ECO:0007669"/>
    <property type="project" value="TreeGrafter"/>
</dbReference>
<accession>A0A1L4D201</accession>
<keyword evidence="5 9" id="KW-0812">Transmembrane</keyword>
<dbReference type="STRING" id="1915309.AXG55_10070"/>
<organism evidence="10 11">
    <name type="scientific">Silvanigrella aquatica</name>
    <dbReference type="NCBI Taxonomy" id="1915309"/>
    <lineage>
        <taxon>Bacteria</taxon>
        <taxon>Pseudomonadati</taxon>
        <taxon>Bdellovibrionota</taxon>
        <taxon>Oligoflexia</taxon>
        <taxon>Silvanigrellales</taxon>
        <taxon>Silvanigrellaceae</taxon>
        <taxon>Silvanigrella</taxon>
    </lineage>
</organism>
<evidence type="ECO:0000313" key="11">
    <source>
        <dbReference type="Proteomes" id="UP000184731"/>
    </source>
</evidence>
<protein>
    <submittedName>
        <fullName evidence="10">Uncharacterized protein</fullName>
    </submittedName>
</protein>
<dbReference type="PANTHER" id="PTHR30588:SF0">
    <property type="entry name" value="BRANCHED-CHAIN AMINO ACID PERMEASE BRNQ"/>
    <property type="match status" value="1"/>
</dbReference>
<dbReference type="Pfam" id="PF05525">
    <property type="entry name" value="Branch_AA_trans"/>
    <property type="match status" value="1"/>
</dbReference>
<feature type="transmembrane region" description="Helical" evidence="9">
    <location>
        <begin position="12"/>
        <end position="32"/>
    </location>
</feature>
<dbReference type="GO" id="GO:0015820">
    <property type="term" value="P:L-leucine transport"/>
    <property type="evidence" value="ECO:0007669"/>
    <property type="project" value="TreeGrafter"/>
</dbReference>
<proteinExistence type="inferred from homology"/>
<feature type="transmembrane region" description="Helical" evidence="9">
    <location>
        <begin position="122"/>
        <end position="138"/>
    </location>
</feature>
<dbReference type="KEGG" id="saqi:AXG55_10070"/>
<dbReference type="RefSeq" id="WP_148697987.1">
    <property type="nucleotide sequence ID" value="NZ_CP017834.1"/>
</dbReference>
<gene>
    <name evidence="10" type="ORF">AXG55_10070</name>
</gene>
<evidence type="ECO:0000256" key="9">
    <source>
        <dbReference type="SAM" id="Phobius"/>
    </source>
</evidence>
<name>A0A1L4D201_9BACT</name>
<feature type="transmembrane region" description="Helical" evidence="9">
    <location>
        <begin position="348"/>
        <end position="366"/>
    </location>
</feature>
<dbReference type="GO" id="GO:0015188">
    <property type="term" value="F:L-isoleucine transmembrane transporter activity"/>
    <property type="evidence" value="ECO:0007669"/>
    <property type="project" value="TreeGrafter"/>
</dbReference>
<dbReference type="EMBL" id="CP017834">
    <property type="protein sequence ID" value="APJ04233.1"/>
    <property type="molecule type" value="Genomic_DNA"/>
</dbReference>